<evidence type="ECO:0000256" key="1">
    <source>
        <dbReference type="SAM" id="Phobius"/>
    </source>
</evidence>
<dbReference type="EMBL" id="CAEZXL010000032">
    <property type="protein sequence ID" value="CAB4681770.1"/>
    <property type="molecule type" value="Genomic_DNA"/>
</dbReference>
<feature type="transmembrane region" description="Helical" evidence="1">
    <location>
        <begin position="101"/>
        <end position="123"/>
    </location>
</feature>
<organism evidence="2">
    <name type="scientific">freshwater metagenome</name>
    <dbReference type="NCBI Taxonomy" id="449393"/>
    <lineage>
        <taxon>unclassified sequences</taxon>
        <taxon>metagenomes</taxon>
        <taxon>ecological metagenomes</taxon>
    </lineage>
</organism>
<protein>
    <submittedName>
        <fullName evidence="2">Unannotated protein</fullName>
    </submittedName>
</protein>
<proteinExistence type="predicted"/>
<gene>
    <name evidence="2" type="ORF">UFOPK2373_00303</name>
</gene>
<reference evidence="2" key="1">
    <citation type="submission" date="2020-05" db="EMBL/GenBank/DDBJ databases">
        <authorList>
            <person name="Chiriac C."/>
            <person name="Salcher M."/>
            <person name="Ghai R."/>
            <person name="Kavagutti S V."/>
        </authorList>
    </citation>
    <scope>NUCLEOTIDE SEQUENCE</scope>
</reference>
<name>A0A6J6N554_9ZZZZ</name>
<dbReference type="AlphaFoldDB" id="A0A6J6N554"/>
<sequence length="124" mass="13380">MDDSTKELLINIFLVLHLLGIAVLLAGFFTSMKELTKGIKVSAGVLHGSYLMLATGLTMAGLAVDPSKLNAFVISLKLIALVFIFLIAFRYRKKDVTPVWAVPTIFLLTTINIVLAIFGGAVAE</sequence>
<evidence type="ECO:0000313" key="2">
    <source>
        <dbReference type="EMBL" id="CAB4681770.1"/>
    </source>
</evidence>
<keyword evidence="1" id="KW-0812">Transmembrane</keyword>
<accession>A0A6J6N554</accession>
<keyword evidence="1" id="KW-1133">Transmembrane helix</keyword>
<feature type="transmembrane region" description="Helical" evidence="1">
    <location>
        <begin position="12"/>
        <end position="29"/>
    </location>
</feature>
<keyword evidence="1" id="KW-0472">Membrane</keyword>
<feature type="transmembrane region" description="Helical" evidence="1">
    <location>
        <begin position="41"/>
        <end position="63"/>
    </location>
</feature>
<feature type="transmembrane region" description="Helical" evidence="1">
    <location>
        <begin position="69"/>
        <end position="89"/>
    </location>
</feature>